<gene>
    <name evidence="2" type="ORF">HINF_LOCUS42238</name>
    <name evidence="1" type="ORF">HINF_LOCUS59606</name>
</gene>
<dbReference type="Proteomes" id="UP001642409">
    <property type="component" value="Unassembled WGS sequence"/>
</dbReference>
<reference evidence="2 3" key="2">
    <citation type="submission" date="2024-07" db="EMBL/GenBank/DDBJ databases">
        <authorList>
            <person name="Akdeniz Z."/>
        </authorList>
    </citation>
    <scope>NUCLEOTIDE SEQUENCE [LARGE SCALE GENOMIC DNA]</scope>
</reference>
<evidence type="ECO:0000313" key="1">
    <source>
        <dbReference type="EMBL" id="CAI9971961.1"/>
    </source>
</evidence>
<protein>
    <submittedName>
        <fullName evidence="2">Hypothetical_protein</fullName>
    </submittedName>
</protein>
<sequence>MNYNCQSICDSNNLYIYGICSDKLVNGQHFELNNTIQCVEPFIFDGNQCICKELYFLNGSVCFNLVHTLNDLINLTISTDLSITNLSQQLQYFNQTIQQLGEQTNQNYSALLKQLELHLLDNVSLLQNQAQLQQAELDRHILNNISMVYIDLNSNYQYLNQTNFALNSSINQLNLSIISNITDLKSDVNTLNIATTSNFSVVQQKLNQTDLIINKFTDQILDLQQQLSKQNQAALDPEIELTDFSVIELVCKQPAFNQKFDIQQVPTQINSSNFTFSYVFDGSQQVNNAFIDITDSSLVNAFNLYKTQSYYYNLKIQLGAQTIQSGSLISDSSIKSMNQVAILSKIGTYITIAQAQQFNILQRQSTDNSIRNLYVKLHFASTSQGNISLVGLQDGILNVRQYQLTGIYYSVEQISLCALISQNAQISITNLNFVPQVIQFGNYSSYLFSHIILSQIKLSQLVIEIGLSGSNNILTLVDSAVYQFQFGGVINHLEQSSVILKNSALNFYIQTNTQQIFASGHIIGRSKHYQTYVSILNLCLAEQTQYQSQKIDSVGQFGVIEGKLSINHANIEIQVFGNSKFSNFGTIGELSTLCINTYLNNIMLSFNTSKKTYFDNSEINIAAIVGLTRSQELQIFNIQLKYCNLSAFSNLAGICGQIFNSKITCNLVTITESQLIVNSSQIVCAAGLFGQSQNGSYNISQTQIKTVSITSYSDLSSYSAGIMSLSYNDSGTIDNFNFIKSSIFSKTQQLSCVAACIASIEHDVLQIKQYYLENSNIEAQSAQFQGISSGCIATSKSSTVSINQLTLGVNNITSNSRFPISSALITVFNSGFVNIYDVKLINIKVQSFDILYRSELIDQWGLSGMLLINSTTQIMDVTIYNLHSNVECQLLVSASALISYNINCTLYISQIAIYNSTIRANSINTLPDSLSVLAVGIVSIENFLSVFWNQSCYSNHIIDNILIENSTISAFSKYSSAYSAGIQGIGQLSNSQLSNINITNSNISCAGIEFLRIGGVYAVLQNGYAELTNINVINSQFNVDYNNQSNTNLNAQCGSIIGILYDFANLKLQSAIVHNINISTSGNYVVQCIASLTGQLRGNTTLSGIQISNIFINLSSAKISASAVIAGFIPDLQYMNYLTIYNMNVQTVTMITQNSVQNQIKFIASSFNSLSDSKITITIKNSMSLGYSSVNGNRIQNCDQLQILDVNNVYQVTDRGC</sequence>
<dbReference type="EMBL" id="CATOUU010001099">
    <property type="protein sequence ID" value="CAI9971961.1"/>
    <property type="molecule type" value="Genomic_DNA"/>
</dbReference>
<organism evidence="1">
    <name type="scientific">Hexamita inflata</name>
    <dbReference type="NCBI Taxonomy" id="28002"/>
    <lineage>
        <taxon>Eukaryota</taxon>
        <taxon>Metamonada</taxon>
        <taxon>Diplomonadida</taxon>
        <taxon>Hexamitidae</taxon>
        <taxon>Hexamitinae</taxon>
        <taxon>Hexamita</taxon>
    </lineage>
</organism>
<keyword evidence="3" id="KW-1185">Reference proteome</keyword>
<proteinExistence type="predicted"/>
<evidence type="ECO:0000313" key="3">
    <source>
        <dbReference type="Proteomes" id="UP001642409"/>
    </source>
</evidence>
<comment type="caution">
    <text evidence="1">The sequence shown here is derived from an EMBL/GenBank/DDBJ whole genome shotgun (WGS) entry which is preliminary data.</text>
</comment>
<evidence type="ECO:0000313" key="2">
    <source>
        <dbReference type="EMBL" id="CAL6047499.1"/>
    </source>
</evidence>
<reference evidence="1" key="1">
    <citation type="submission" date="2023-06" db="EMBL/GenBank/DDBJ databases">
        <authorList>
            <person name="Kurt Z."/>
        </authorList>
    </citation>
    <scope>NUCLEOTIDE SEQUENCE</scope>
</reference>
<dbReference type="AlphaFoldDB" id="A0AA86RDF4"/>
<accession>A0AA86RDF4</accession>
<name>A0AA86RDF4_9EUKA</name>
<dbReference type="EMBL" id="CAXDID020000171">
    <property type="protein sequence ID" value="CAL6047499.1"/>
    <property type="molecule type" value="Genomic_DNA"/>
</dbReference>